<evidence type="ECO:0000256" key="8">
    <source>
        <dbReference type="SAM" id="MobiDB-lite"/>
    </source>
</evidence>
<name>A0A1N7D6W3_9ACTN</name>
<dbReference type="PANTHER" id="PTHR11319:SF35">
    <property type="entry name" value="OUTER MEMBRANE PROTEIN PMPC-RELATED"/>
    <property type="match status" value="1"/>
</dbReference>
<gene>
    <name evidence="9" type="ORF">SAMN05444858_11585</name>
</gene>
<comment type="subcellular location">
    <subcellularLocation>
        <location evidence="1">Cell envelope</location>
    </subcellularLocation>
    <subcellularLocation>
        <location evidence="2">Cell outer membrane</location>
    </subcellularLocation>
    <subcellularLocation>
        <location evidence="3">Secreted</location>
    </subcellularLocation>
</comment>
<dbReference type="GO" id="GO:0009279">
    <property type="term" value="C:cell outer membrane"/>
    <property type="evidence" value="ECO:0007669"/>
    <property type="project" value="UniProtKB-SubCell"/>
</dbReference>
<keyword evidence="7" id="KW-0998">Cell outer membrane</keyword>
<dbReference type="Pfam" id="PF02415">
    <property type="entry name" value="Chlam_PMP"/>
    <property type="match status" value="1"/>
</dbReference>
<reference evidence="9 10" key="1">
    <citation type="submission" date="2017-01" db="EMBL/GenBank/DDBJ databases">
        <authorList>
            <person name="Mah S.A."/>
            <person name="Swanson W.J."/>
            <person name="Moy G.W."/>
            <person name="Vacquier V.D."/>
        </authorList>
    </citation>
    <scope>NUCLEOTIDE SEQUENCE [LARGE SCALE GENOMIC DNA]</scope>
    <source>
        <strain evidence="9 10">DSM 45758</strain>
    </source>
</reference>
<dbReference type="InterPro" id="IPR011050">
    <property type="entry name" value="Pectin_lyase_fold/virulence"/>
</dbReference>
<feature type="region of interest" description="Disordered" evidence="8">
    <location>
        <begin position="191"/>
        <end position="218"/>
    </location>
</feature>
<keyword evidence="5" id="KW-0732">Signal</keyword>
<dbReference type="GO" id="GO:0005576">
    <property type="term" value="C:extracellular region"/>
    <property type="evidence" value="ECO:0007669"/>
    <property type="project" value="UniProtKB-SubCell"/>
</dbReference>
<evidence type="ECO:0000313" key="9">
    <source>
        <dbReference type="EMBL" id="SIR71616.1"/>
    </source>
</evidence>
<dbReference type="STRING" id="1198245.SAMN05444858_11585"/>
<keyword evidence="10" id="KW-1185">Reference proteome</keyword>
<dbReference type="OrthoDB" id="3399438at2"/>
<accession>A0A1N7D6W3</accession>
<keyword evidence="4" id="KW-0964">Secreted</keyword>
<dbReference type="EMBL" id="FTNF01000015">
    <property type="protein sequence ID" value="SIR71616.1"/>
    <property type="molecule type" value="Genomic_DNA"/>
</dbReference>
<organism evidence="9 10">
    <name type="scientific">Micromonospora avicenniae</name>
    <dbReference type="NCBI Taxonomy" id="1198245"/>
    <lineage>
        <taxon>Bacteria</taxon>
        <taxon>Bacillati</taxon>
        <taxon>Actinomycetota</taxon>
        <taxon>Actinomycetes</taxon>
        <taxon>Micromonosporales</taxon>
        <taxon>Micromonosporaceae</taxon>
        <taxon>Micromonospora</taxon>
    </lineage>
</organism>
<sequence>MSTYGGSRRAVPSRPRWLMTGGLLAGSLVVGAVGVSGVAAAAGDTDRPIIDAASDRVARPDGRIADGPGTGRHPVVQVPCDAEKLVAALVKANAEGGGSLRLAPKCKYTLTQAFAQPDDYDGGIRDAREAADAAENAGGAAATPGAVAESPAAVAESPAVVAESPGPLAASPAAVAESPAVVAESPAAVAESPGAAAETPGAVAETPGDAEAPPRNLADDKAGLPVIYQPIIIDGAGAIIERDKQAEEFRFFTVRDGGELFLRDVELRNGRSKLEGGAIHIVHGATAVVERVTFTSNTSLSKDGGGGGIFNDGNLVASDLRLVGNNAAGAEGKGGGLLNGGVLTLRDSEFRRNSANAYGGGLGNYRGAADVEGTTFTQNSAVQGGGIASFSARTKVLDTEVLGNTAKIGGGIANSDAVIVLREMTIRDNISTVKGGGISTTQGLLPLDDSVVAGNTSHGHGGGIFAEKSNLLVRGSDVTDNEAAGVTSKGGGIYGTAGQVSIYTSTVVGNNATGQPGGLFIERAQVRIDDESVITGNEQTNCVGSTTPVANCFR</sequence>
<proteinExistence type="predicted"/>
<keyword evidence="6" id="KW-0472">Membrane</keyword>
<evidence type="ECO:0000256" key="4">
    <source>
        <dbReference type="ARBA" id="ARBA00022525"/>
    </source>
</evidence>
<evidence type="ECO:0000256" key="3">
    <source>
        <dbReference type="ARBA" id="ARBA00004613"/>
    </source>
</evidence>
<dbReference type="AlphaFoldDB" id="A0A1N7D6W3"/>
<evidence type="ECO:0008006" key="11">
    <source>
        <dbReference type="Google" id="ProtNLM"/>
    </source>
</evidence>
<dbReference type="InterPro" id="IPR003368">
    <property type="entry name" value="POMP_repeat"/>
</dbReference>
<evidence type="ECO:0000256" key="7">
    <source>
        <dbReference type="ARBA" id="ARBA00023237"/>
    </source>
</evidence>
<dbReference type="PANTHER" id="PTHR11319">
    <property type="entry name" value="G PROTEIN-COUPLED RECEPTOR-RELATED"/>
    <property type="match status" value="1"/>
</dbReference>
<evidence type="ECO:0000256" key="6">
    <source>
        <dbReference type="ARBA" id="ARBA00023136"/>
    </source>
</evidence>
<evidence type="ECO:0000256" key="2">
    <source>
        <dbReference type="ARBA" id="ARBA00004442"/>
    </source>
</evidence>
<evidence type="ECO:0000256" key="1">
    <source>
        <dbReference type="ARBA" id="ARBA00004196"/>
    </source>
</evidence>
<evidence type="ECO:0000256" key="5">
    <source>
        <dbReference type="ARBA" id="ARBA00022729"/>
    </source>
</evidence>
<dbReference type="Proteomes" id="UP000186004">
    <property type="component" value="Unassembled WGS sequence"/>
</dbReference>
<evidence type="ECO:0000313" key="10">
    <source>
        <dbReference type="Proteomes" id="UP000186004"/>
    </source>
</evidence>
<dbReference type="SUPFAM" id="SSF51126">
    <property type="entry name" value="Pectin lyase-like"/>
    <property type="match status" value="1"/>
</dbReference>
<protein>
    <recommendedName>
        <fullName evidence="11">Right handed beta helix region</fullName>
    </recommendedName>
</protein>